<dbReference type="Proteomes" id="UP001638806">
    <property type="component" value="Unassembled WGS sequence"/>
</dbReference>
<organism evidence="1 2">
    <name type="scientific">Purpureocillium lilacinum</name>
    <name type="common">Paecilomyces lilacinus</name>
    <dbReference type="NCBI Taxonomy" id="33203"/>
    <lineage>
        <taxon>Eukaryota</taxon>
        <taxon>Fungi</taxon>
        <taxon>Dikarya</taxon>
        <taxon>Ascomycota</taxon>
        <taxon>Pezizomycotina</taxon>
        <taxon>Sordariomycetes</taxon>
        <taxon>Hypocreomycetidae</taxon>
        <taxon>Hypocreales</taxon>
        <taxon>Ophiocordycipitaceae</taxon>
        <taxon>Purpureocillium</taxon>
    </lineage>
</organism>
<protein>
    <submittedName>
        <fullName evidence="1">Uncharacterized protein</fullName>
    </submittedName>
</protein>
<proteinExistence type="predicted"/>
<gene>
    <name evidence="1" type="ORF">ACCO45_012816</name>
</gene>
<comment type="caution">
    <text evidence="1">The sequence shown here is derived from an EMBL/GenBank/DDBJ whole genome shotgun (WGS) entry which is preliminary data.</text>
</comment>
<dbReference type="EMBL" id="JBGNUJ010000012">
    <property type="protein sequence ID" value="KAL3952873.1"/>
    <property type="molecule type" value="Genomic_DNA"/>
</dbReference>
<evidence type="ECO:0000313" key="2">
    <source>
        <dbReference type="Proteomes" id="UP001638806"/>
    </source>
</evidence>
<sequence length="92" mass="10237">MSVGKTPQDEVIDDDQDTEDDEQSDKDRSDEDQDCEPSDTKEKHLDQNTYGEKDSASDGHASRVTELVFGLYLALCTQPFVDGQPQETALVI</sequence>
<evidence type="ECO:0000313" key="1">
    <source>
        <dbReference type="EMBL" id="KAL3952873.1"/>
    </source>
</evidence>
<keyword evidence="2" id="KW-1185">Reference proteome</keyword>
<name>A0ACC4D9R7_PURLI</name>
<accession>A0ACC4D9R7</accession>
<reference evidence="1" key="1">
    <citation type="submission" date="2024-12" db="EMBL/GenBank/DDBJ databases">
        <title>Comparative genomics and development of molecular markers within Purpureocillium lilacinum and among Purpureocillium species.</title>
        <authorList>
            <person name="Yeh Z.-Y."/>
            <person name="Ni N.-T."/>
            <person name="Lo P.-H."/>
            <person name="Mushyakhwo K."/>
            <person name="Lin C.-F."/>
            <person name="Nai Y.-S."/>
        </authorList>
    </citation>
    <scope>NUCLEOTIDE SEQUENCE</scope>
    <source>
        <strain evidence="1">NCHU-NPUST-175</strain>
    </source>
</reference>